<dbReference type="SUPFAM" id="SSF49265">
    <property type="entry name" value="Fibronectin type III"/>
    <property type="match status" value="1"/>
</dbReference>
<evidence type="ECO:0000256" key="4">
    <source>
        <dbReference type="ARBA" id="ARBA00023295"/>
    </source>
</evidence>
<dbReference type="GO" id="GO:0005975">
    <property type="term" value="P:carbohydrate metabolic process"/>
    <property type="evidence" value="ECO:0007669"/>
    <property type="project" value="InterPro"/>
</dbReference>
<proteinExistence type="inferred from homology"/>
<dbReference type="AlphaFoldDB" id="A0A1S4F7M8"/>
<dbReference type="Gene3D" id="3.20.20.80">
    <property type="entry name" value="Glycosidases"/>
    <property type="match status" value="1"/>
</dbReference>
<dbReference type="EnsemblMetazoa" id="AAEL004402-RA">
    <property type="protein sequence ID" value="AAEL004402-PA"/>
    <property type="gene ID" value="AAEL004402"/>
</dbReference>
<dbReference type="InterPro" id="IPR013783">
    <property type="entry name" value="Ig-like_fold"/>
</dbReference>
<dbReference type="Gene3D" id="2.60.40.1500">
    <property type="entry name" value="Glycosyl hydrolase domain, family 39"/>
    <property type="match status" value="1"/>
</dbReference>
<dbReference type="InterPro" id="IPR017853">
    <property type="entry name" value="GH"/>
</dbReference>
<feature type="domain" description="Alpha-L-iduronidase C-terminal" evidence="6">
    <location>
        <begin position="542"/>
        <end position="626"/>
    </location>
</feature>
<dbReference type="SUPFAM" id="SSF51445">
    <property type="entry name" value="(Trans)glycosidases"/>
    <property type="match status" value="1"/>
</dbReference>
<evidence type="ECO:0000313" key="8">
    <source>
        <dbReference type="Proteomes" id="UP000008820"/>
    </source>
</evidence>
<dbReference type="InterPro" id="IPR000514">
    <property type="entry name" value="Glyco_hydro_39"/>
</dbReference>
<evidence type="ECO:0000256" key="3">
    <source>
        <dbReference type="ARBA" id="ARBA00022801"/>
    </source>
</evidence>
<dbReference type="InterPro" id="IPR049167">
    <property type="entry name" value="GH39_C"/>
</dbReference>
<dbReference type="PANTHER" id="PTHR12631:SF8">
    <property type="entry name" value="ALPHA-L-IDURONIDASE"/>
    <property type="match status" value="1"/>
</dbReference>
<dbReference type="VEuPathDB" id="VectorBase:AAEL004402"/>
<evidence type="ECO:0000313" key="7">
    <source>
        <dbReference type="EnsemblMetazoa" id="AAEL004402-PA"/>
    </source>
</evidence>
<dbReference type="OrthoDB" id="15153at2759"/>
<name>A0A1S4F7M8_AEDAE</name>
<dbReference type="Gene3D" id="2.60.40.10">
    <property type="entry name" value="Immunoglobulins"/>
    <property type="match status" value="1"/>
</dbReference>
<keyword evidence="4" id="KW-0326">Glycosidase</keyword>
<dbReference type="InterPro" id="IPR049166">
    <property type="entry name" value="GH39_cat"/>
</dbReference>
<dbReference type="InterPro" id="IPR051923">
    <property type="entry name" value="Glycosyl_Hydrolase_39"/>
</dbReference>
<dbReference type="FunFam" id="3.20.20.80:FF:000245">
    <property type="entry name" value="Histone H2B"/>
    <property type="match status" value="1"/>
</dbReference>
<accession>A0A1S4F7M8</accession>
<organism evidence="7 8">
    <name type="scientific">Aedes aegypti</name>
    <name type="common">Yellowfever mosquito</name>
    <name type="synonym">Culex aegypti</name>
    <dbReference type="NCBI Taxonomy" id="7159"/>
    <lineage>
        <taxon>Eukaryota</taxon>
        <taxon>Metazoa</taxon>
        <taxon>Ecdysozoa</taxon>
        <taxon>Arthropoda</taxon>
        <taxon>Hexapoda</taxon>
        <taxon>Insecta</taxon>
        <taxon>Pterygota</taxon>
        <taxon>Neoptera</taxon>
        <taxon>Endopterygota</taxon>
        <taxon>Diptera</taxon>
        <taxon>Nematocera</taxon>
        <taxon>Culicoidea</taxon>
        <taxon>Culicidae</taxon>
        <taxon>Culicinae</taxon>
        <taxon>Aedini</taxon>
        <taxon>Aedes</taxon>
        <taxon>Stegomyia</taxon>
    </lineage>
</organism>
<dbReference type="Proteomes" id="UP000008820">
    <property type="component" value="Chromosome 3"/>
</dbReference>
<evidence type="ECO:0000259" key="6">
    <source>
        <dbReference type="Pfam" id="PF21200"/>
    </source>
</evidence>
<dbReference type="FunCoup" id="A0A1S4F7M8">
    <property type="interactions" value="97"/>
</dbReference>
<protein>
    <submittedName>
        <fullName evidence="7">Uncharacterized protein</fullName>
    </submittedName>
</protein>
<dbReference type="InterPro" id="IPR036116">
    <property type="entry name" value="FN3_sf"/>
</dbReference>
<dbReference type="Pfam" id="PF21200">
    <property type="entry name" value="Glyco_hydro_39_C"/>
    <property type="match status" value="1"/>
</dbReference>
<keyword evidence="8" id="KW-1185">Reference proteome</keyword>
<dbReference type="SUPFAM" id="SSF51011">
    <property type="entry name" value="Glycosyl hydrolase domain"/>
    <property type="match status" value="1"/>
</dbReference>
<gene>
    <name evidence="7" type="primary">5564727</name>
</gene>
<reference evidence="7" key="2">
    <citation type="submission" date="2020-05" db="UniProtKB">
        <authorList>
            <consortium name="EnsemblMetazoa"/>
        </authorList>
    </citation>
    <scope>IDENTIFICATION</scope>
    <source>
        <strain evidence="7">LVP_AGWG</strain>
    </source>
</reference>
<evidence type="ECO:0000259" key="5">
    <source>
        <dbReference type="Pfam" id="PF01229"/>
    </source>
</evidence>
<keyword evidence="2" id="KW-0732">Signal</keyword>
<dbReference type="PANTHER" id="PTHR12631">
    <property type="entry name" value="ALPHA-L-IDURONIDASE"/>
    <property type="match status" value="1"/>
</dbReference>
<dbReference type="PRINTS" id="PR00745">
    <property type="entry name" value="GLHYDRLASE39"/>
</dbReference>
<evidence type="ECO:0000256" key="1">
    <source>
        <dbReference type="ARBA" id="ARBA00008875"/>
    </source>
</evidence>
<sequence>MFVLLVLFVSTIYVSEPFKFYEVEVDLEQVFQQGKPLPRFWTSTGLCPPAPREKTSEFLLSEDSLLNLEIIGSLPNQGLKYVRIHWLLDMINFSHYDQRKAISYDFSRLDAFLDKIREFGLYPGFEFMGVPAGVYDNERKHRFAYFWSDLAMQVASHYLRRYGIQYVSNWRLETWNEPDLKNYNVLNFTIDDYITHVHSIRFGLDAAGRLLNNIHLPLRGPAGLFKSKDHHPFCWKIIELCNDSPKKCPFETITFHRKGSGLRADEILQGGLELMEHFKDRFPKISQLSFSNDEADPISGWSTPREFYSDLRYGAVLASTVLQHWSALFNGRFTNLESISHDNGFLSYHPYEFDQRTLLARFQMNLTHPRHVQYVAKPVFSTLGILASLGSMAIDINSNSENISHVVSYQVNPFYLCTLLISSNDTFESMEKRQKLALHFTTNNQLSGQTIGYVVEGLQGGLNSPVNVWNYDGKPPYPTASQFEEMRSVQFPSIIEGPAILPPAWKKFSLLLNLRTPWIATVRMCSLQSSKPTEVLNISVRNINANEIIIFWHEKPTDVRCTVGYEVWFSKSNLSIEWRQINSGKHTPFLVYHYAPDGEAVGLAGLYRVRSVDLFGRVGAFSKAHYHDG</sequence>
<dbReference type="GO" id="GO:0003940">
    <property type="term" value="F:L-iduronidase activity"/>
    <property type="evidence" value="ECO:0007669"/>
    <property type="project" value="TreeGrafter"/>
</dbReference>
<keyword evidence="3" id="KW-0378">Hydrolase</keyword>
<reference evidence="7 8" key="1">
    <citation type="submission" date="2017-06" db="EMBL/GenBank/DDBJ databases">
        <title>Aedes aegypti genome working group (AGWG) sequencing and assembly.</title>
        <authorList>
            <consortium name="Aedes aegypti Genome Working Group (AGWG)"/>
            <person name="Matthews B.J."/>
        </authorList>
    </citation>
    <scope>NUCLEOTIDE SEQUENCE [LARGE SCALE GENOMIC DNA]</scope>
    <source>
        <strain evidence="7 8">LVP_AGWG</strain>
    </source>
</reference>
<evidence type="ECO:0000256" key="2">
    <source>
        <dbReference type="ARBA" id="ARBA00022729"/>
    </source>
</evidence>
<comment type="similarity">
    <text evidence="1">Belongs to the glycosyl hydrolase 39 family.</text>
</comment>
<feature type="domain" description="Glycosyl hydrolases family 39 N-terminal catalytic" evidence="5">
    <location>
        <begin position="32"/>
        <end position="494"/>
    </location>
</feature>
<dbReference type="Pfam" id="PF01229">
    <property type="entry name" value="Glyco_hydro_39"/>
    <property type="match status" value="1"/>
</dbReference>
<dbReference type="InParanoid" id="A0A1S4F7M8"/>